<evidence type="ECO:0000313" key="2">
    <source>
        <dbReference type="Proteomes" id="UP000233343"/>
    </source>
</evidence>
<comment type="caution">
    <text evidence="1">The sequence shown here is derived from an EMBL/GenBank/DDBJ whole genome shotgun (WGS) entry which is preliminary data.</text>
</comment>
<proteinExistence type="predicted"/>
<protein>
    <submittedName>
        <fullName evidence="1">Uncharacterized protein</fullName>
    </submittedName>
</protein>
<dbReference type="Proteomes" id="UP000233343">
    <property type="component" value="Unassembled WGS sequence"/>
</dbReference>
<reference evidence="1 2" key="1">
    <citation type="journal article" date="2010" name="Int. J. Syst. Evol. Microbiol.">
        <title>Bacillus horneckiae sp. nov., isolated from a spacecraft-assembly clean room.</title>
        <authorList>
            <person name="Vaishampayan P."/>
            <person name="Probst A."/>
            <person name="Krishnamurthi S."/>
            <person name="Ghosh S."/>
            <person name="Osman S."/>
            <person name="McDowall A."/>
            <person name="Ruckmani A."/>
            <person name="Mayilraj S."/>
            <person name="Venkateswaran K."/>
        </authorList>
    </citation>
    <scope>NUCLEOTIDE SEQUENCE [LARGE SCALE GENOMIC DNA]</scope>
    <source>
        <strain evidence="2">1PO1SC</strain>
    </source>
</reference>
<evidence type="ECO:0000313" key="1">
    <source>
        <dbReference type="EMBL" id="PKG30890.1"/>
    </source>
</evidence>
<dbReference type="EMBL" id="PISD01000003">
    <property type="protein sequence ID" value="PKG30890.1"/>
    <property type="molecule type" value="Genomic_DNA"/>
</dbReference>
<sequence>MKSLEKQKIKTLNKIRLIEVEYTQILQYTSPEGQESLFYNLNEEELKQLYKERKNRKLAAFIVELYAIVEQLLYKVYPLYHDGEEYEKEEGLRRNTIHDLEIKLRPFLTFNTNTIMLSNIRNFIVHSRFSVKKAMKDEDAMRNVPVEIEESEQLFEHLIHTTKQYIMGIAEKSS</sequence>
<name>A0A2N0ZMZ7_9BACI</name>
<dbReference type="AlphaFoldDB" id="A0A2N0ZMZ7"/>
<organism evidence="1 2">
    <name type="scientific">Cytobacillus horneckiae</name>
    <dbReference type="NCBI Taxonomy" id="549687"/>
    <lineage>
        <taxon>Bacteria</taxon>
        <taxon>Bacillati</taxon>
        <taxon>Bacillota</taxon>
        <taxon>Bacilli</taxon>
        <taxon>Bacillales</taxon>
        <taxon>Bacillaceae</taxon>
        <taxon>Cytobacillus</taxon>
    </lineage>
</organism>
<accession>A0A2N0ZMZ7</accession>
<keyword evidence="2" id="KW-1185">Reference proteome</keyword>
<dbReference type="RefSeq" id="WP_101226200.1">
    <property type="nucleotide sequence ID" value="NZ_JARSFA010000023.1"/>
</dbReference>
<gene>
    <name evidence="1" type="ORF">CWS20_00930</name>
</gene>